<gene>
    <name evidence="3" type="ORF">LuPra_00094</name>
</gene>
<dbReference type="GO" id="GO:0008236">
    <property type="term" value="F:serine-type peptidase activity"/>
    <property type="evidence" value="ECO:0007669"/>
    <property type="project" value="InterPro"/>
</dbReference>
<dbReference type="Pfam" id="PF01738">
    <property type="entry name" value="DLH"/>
    <property type="match status" value="1"/>
</dbReference>
<dbReference type="Pfam" id="PF00326">
    <property type="entry name" value="Peptidase_S9"/>
    <property type="match status" value="1"/>
</dbReference>
<reference evidence="4" key="2">
    <citation type="submission" date="2016-04" db="EMBL/GenBank/DDBJ databases">
        <title>First Complete Genome Sequence of a Subdivision 6 Acidobacterium.</title>
        <authorList>
            <person name="Huang S."/>
            <person name="Vieira S."/>
            <person name="Bunk B."/>
            <person name="Riedel T."/>
            <person name="Sproeer C."/>
            <person name="Overmann J."/>
        </authorList>
    </citation>
    <scope>NUCLEOTIDE SEQUENCE [LARGE SCALE GENOMIC DNA]</scope>
    <source>
        <strain evidence="4">DSM 100886 HEG_-6_39</strain>
    </source>
</reference>
<dbReference type="STRING" id="1855912.LuPra_00094"/>
<dbReference type="PATRIC" id="fig|1813736.3.peg.104"/>
<evidence type="ECO:0000259" key="1">
    <source>
        <dbReference type="Pfam" id="PF00326"/>
    </source>
</evidence>
<reference evidence="3 4" key="1">
    <citation type="journal article" date="2016" name="Genome Announc.">
        <title>First Complete Genome Sequence of a Subdivision 6 Acidobacterium Strain.</title>
        <authorList>
            <person name="Huang S."/>
            <person name="Vieira S."/>
            <person name="Bunk B."/>
            <person name="Riedel T."/>
            <person name="Sproer C."/>
            <person name="Overmann J."/>
        </authorList>
    </citation>
    <scope>NUCLEOTIDE SEQUENCE [LARGE SCALE GENOMIC DNA]</scope>
    <source>
        <strain evidence="4">DSM 100886 HEG_-6_39</strain>
    </source>
</reference>
<feature type="domain" description="Dienelactone hydrolase" evidence="2">
    <location>
        <begin position="177"/>
        <end position="280"/>
    </location>
</feature>
<dbReference type="EMBL" id="CP015136">
    <property type="protein sequence ID" value="AMY06930.1"/>
    <property type="molecule type" value="Genomic_DNA"/>
</dbReference>
<dbReference type="InterPro" id="IPR029058">
    <property type="entry name" value="AB_hydrolase_fold"/>
</dbReference>
<dbReference type="GO" id="GO:0006508">
    <property type="term" value="P:proteolysis"/>
    <property type="evidence" value="ECO:0007669"/>
    <property type="project" value="InterPro"/>
</dbReference>
<dbReference type="RefSeq" id="WP_110168943.1">
    <property type="nucleotide sequence ID" value="NZ_CP015136.1"/>
</dbReference>
<proteinExistence type="predicted"/>
<dbReference type="SUPFAM" id="SSF53474">
    <property type="entry name" value="alpha/beta-Hydrolases"/>
    <property type="match status" value="2"/>
</dbReference>
<accession>A0A143PF52</accession>
<sequence length="771" mass="87057">MLTVAVRLESPIGSQATNSQPPAAEPLAQTTALDWPEEDLSGRLMDGAHRFVERQIAETQARSNRFWTYDRSSRAAWDASLQGNRDRLREIIGAVDPRVPPALERYGDDDNPALVAEAAGYRVWQVRWPVLDGMTAEGLLVEPTSGAPSASLVAVPDAGQTPEQILGLAPGLTPDRQFARLLAESGCELIVPTLVQRTPIQTDDPQLRQSQQTWREWIYRQAFHMGRHPIGLEVQKVLAAVDRFRARRGDTAKIGVVGYAEGGLIAFYAAAIDTRIDGALVSGYFDRRGRVWQEPIDRNIWSLLERFGDAEIAALVVPRHLVIEHAEVAAFTSSKGAWQTPSGTSVRAEFDRIPVLAAFPRPSLVAGAGDQPVVAISTRALGDFAARLGFTLTARSAGPLEDRRQRFDPAARHARTVLDMERYVQSLVREAEHIRDRAFLYAVLPALTELKWNTEKVRPTWPPDTFIEGARVYRERFRQDGIGVFDQPYLLLNPRTRKVGETDRWTAWDVVLDVWPDVFAWGVIVVPKGIAAGERRPVVVVQHGRNGLPRETIDRHVSYYNDFGSALADRGFVVFAPHNLYRGEDRYRWLSRKANTIRATLFSFILGQHERILEWLGSLPFVDADRMAFYGLSYGGETAVRIPAILEKYALSICSGDFNQWTRKVAATDEPFSFMRTIEWEMPYWNWGHTFDYAEMAYLIFPRPFMVERGHLDLVGRDQWVAHEYGKVQFLYAQLGLADRTEIEYFQGGHSINGQGTFAFLHKHLRWPEPK</sequence>
<evidence type="ECO:0000313" key="3">
    <source>
        <dbReference type="EMBL" id="AMY06930.1"/>
    </source>
</evidence>
<dbReference type="InterPro" id="IPR002925">
    <property type="entry name" value="Dienelactn_hydro"/>
</dbReference>
<dbReference type="PANTHER" id="PTHR22946">
    <property type="entry name" value="DIENELACTONE HYDROLASE DOMAIN-CONTAINING PROTEIN-RELATED"/>
    <property type="match status" value="1"/>
</dbReference>
<dbReference type="AlphaFoldDB" id="A0A143PF52"/>
<feature type="domain" description="Peptidase S9 prolyl oligopeptidase catalytic" evidence="1">
    <location>
        <begin position="567"/>
        <end position="713"/>
    </location>
</feature>
<dbReference type="KEGG" id="abac:LuPra_00094"/>
<keyword evidence="3" id="KW-0378">Hydrolase</keyword>
<keyword evidence="4" id="KW-1185">Reference proteome</keyword>
<protein>
    <submittedName>
        <fullName evidence="3">Putative dienelactone hydrolase</fullName>
    </submittedName>
</protein>
<evidence type="ECO:0000313" key="4">
    <source>
        <dbReference type="Proteomes" id="UP000076079"/>
    </source>
</evidence>
<dbReference type="Gene3D" id="3.40.50.1820">
    <property type="entry name" value="alpha/beta hydrolase"/>
    <property type="match status" value="2"/>
</dbReference>
<name>A0A143PF52_LUTPR</name>
<dbReference type="Proteomes" id="UP000076079">
    <property type="component" value="Chromosome"/>
</dbReference>
<dbReference type="InterPro" id="IPR050261">
    <property type="entry name" value="FrsA_esterase"/>
</dbReference>
<dbReference type="InterPro" id="IPR001375">
    <property type="entry name" value="Peptidase_S9_cat"/>
</dbReference>
<organism evidence="3 4">
    <name type="scientific">Luteitalea pratensis</name>
    <dbReference type="NCBI Taxonomy" id="1855912"/>
    <lineage>
        <taxon>Bacteria</taxon>
        <taxon>Pseudomonadati</taxon>
        <taxon>Acidobacteriota</taxon>
        <taxon>Vicinamibacteria</taxon>
        <taxon>Vicinamibacterales</taxon>
        <taxon>Vicinamibacteraceae</taxon>
        <taxon>Luteitalea</taxon>
    </lineage>
</organism>
<evidence type="ECO:0000259" key="2">
    <source>
        <dbReference type="Pfam" id="PF01738"/>
    </source>
</evidence>